<dbReference type="InterPro" id="IPR036894">
    <property type="entry name" value="YbaB-like_sf"/>
</dbReference>
<evidence type="ECO:0000256" key="2">
    <source>
        <dbReference type="HAMAP-Rule" id="MF_00274"/>
    </source>
</evidence>
<keyword evidence="1 2" id="KW-0238">DNA-binding</keyword>
<evidence type="ECO:0000313" key="4">
    <source>
        <dbReference type="Proteomes" id="UP000324209"/>
    </source>
</evidence>
<comment type="function">
    <text evidence="2">Binds to DNA and alters its conformation. May be involved in regulation of gene expression, nucleoid organization and DNA protection.</text>
</comment>
<dbReference type="Proteomes" id="UP000324209">
    <property type="component" value="Chromosome"/>
</dbReference>
<dbReference type="EMBL" id="CP036150">
    <property type="protein sequence ID" value="QEN09066.1"/>
    <property type="molecule type" value="Genomic_DNA"/>
</dbReference>
<reference evidence="3 4" key="1">
    <citation type="submission" date="2019-02" db="EMBL/GenBank/DDBJ databases">
        <title>Complete Genome Sequence and Methylome Analysis of free living Spirochaetas.</title>
        <authorList>
            <person name="Fomenkov A."/>
            <person name="Dubinina G."/>
            <person name="Leshcheva N."/>
            <person name="Mikheeva N."/>
            <person name="Grabovich M."/>
            <person name="Vincze T."/>
            <person name="Roberts R.J."/>
        </authorList>
    </citation>
    <scope>NUCLEOTIDE SEQUENCE [LARGE SCALE GENOMIC DNA]</scope>
    <source>
        <strain evidence="3 4">K2</strain>
    </source>
</reference>
<dbReference type="InterPro" id="IPR004401">
    <property type="entry name" value="YbaB/EbfC"/>
</dbReference>
<dbReference type="OrthoDB" id="9795263at2"/>
<dbReference type="AlphaFoldDB" id="A0A5C1QR75"/>
<dbReference type="Pfam" id="PF02575">
    <property type="entry name" value="YbaB_DNA_bd"/>
    <property type="match status" value="1"/>
</dbReference>
<dbReference type="RefSeq" id="WP_149487142.1">
    <property type="nucleotide sequence ID" value="NZ_CP036150.1"/>
</dbReference>
<accession>A0A5C1QR75</accession>
<comment type="similarity">
    <text evidence="2">Belongs to the YbaB/EbfC family.</text>
</comment>
<dbReference type="GO" id="GO:0005829">
    <property type="term" value="C:cytosol"/>
    <property type="evidence" value="ECO:0007669"/>
    <property type="project" value="TreeGrafter"/>
</dbReference>
<evidence type="ECO:0000313" key="3">
    <source>
        <dbReference type="EMBL" id="QEN09066.1"/>
    </source>
</evidence>
<gene>
    <name evidence="3" type="ORF">EXM22_14120</name>
</gene>
<protein>
    <recommendedName>
        <fullName evidence="2">Nucleoid-associated protein EXM22_14120</fullName>
    </recommendedName>
</protein>
<dbReference type="HAMAP" id="MF_00274">
    <property type="entry name" value="DNA_YbaB_EbfC"/>
    <property type="match status" value="1"/>
</dbReference>
<organism evidence="3 4">
    <name type="scientific">Oceanispirochaeta crateris</name>
    <dbReference type="NCBI Taxonomy" id="2518645"/>
    <lineage>
        <taxon>Bacteria</taxon>
        <taxon>Pseudomonadati</taxon>
        <taxon>Spirochaetota</taxon>
        <taxon>Spirochaetia</taxon>
        <taxon>Spirochaetales</taxon>
        <taxon>Spirochaetaceae</taxon>
        <taxon>Oceanispirochaeta</taxon>
    </lineage>
</organism>
<dbReference type="GO" id="GO:0043590">
    <property type="term" value="C:bacterial nucleoid"/>
    <property type="evidence" value="ECO:0007669"/>
    <property type="project" value="UniProtKB-UniRule"/>
</dbReference>
<keyword evidence="4" id="KW-1185">Reference proteome</keyword>
<comment type="subunit">
    <text evidence="2">Homodimer.</text>
</comment>
<dbReference type="GO" id="GO:0003677">
    <property type="term" value="F:DNA binding"/>
    <property type="evidence" value="ECO:0007669"/>
    <property type="project" value="UniProtKB-UniRule"/>
</dbReference>
<proteinExistence type="inferred from homology"/>
<dbReference type="PANTHER" id="PTHR33449:SF1">
    <property type="entry name" value="NUCLEOID-ASSOCIATED PROTEIN YBAB"/>
    <property type="match status" value="1"/>
</dbReference>
<dbReference type="PIRSF" id="PIRSF004555">
    <property type="entry name" value="UCP004555"/>
    <property type="match status" value="1"/>
</dbReference>
<evidence type="ECO:0000256" key="1">
    <source>
        <dbReference type="ARBA" id="ARBA00023125"/>
    </source>
</evidence>
<comment type="subcellular location">
    <subcellularLocation>
        <location evidence="2">Cytoplasm</location>
        <location evidence="2">Nucleoid</location>
    </subcellularLocation>
</comment>
<dbReference type="Gene3D" id="3.30.1310.10">
    <property type="entry name" value="Nucleoid-associated protein YbaB-like domain"/>
    <property type="match status" value="1"/>
</dbReference>
<keyword evidence="2" id="KW-0963">Cytoplasm</keyword>
<dbReference type="KEGG" id="ock:EXM22_14120"/>
<dbReference type="SUPFAM" id="SSF82607">
    <property type="entry name" value="YbaB-like"/>
    <property type="match status" value="1"/>
</dbReference>
<dbReference type="NCBIfam" id="TIGR00103">
    <property type="entry name" value="DNA_YbaB_EbfC"/>
    <property type="match status" value="1"/>
</dbReference>
<sequence>MSFNPMDMMKNLQEMQGKMGEVQEKLKTIEAEGSSGGGLVKVRINGQMEITGLTIDPIAVDPRDVKMLEELIVSSCSAATIKIKEKIREEVSELSGMPLPPGFPGI</sequence>
<name>A0A5C1QR75_9SPIO</name>
<dbReference type="PANTHER" id="PTHR33449">
    <property type="entry name" value="NUCLEOID-ASSOCIATED PROTEIN YBAB"/>
    <property type="match status" value="1"/>
</dbReference>